<accession>E1RDU9</accession>
<evidence type="ECO:0000259" key="2">
    <source>
        <dbReference type="Pfam" id="PF03061"/>
    </source>
</evidence>
<reference evidence="3 4" key="1">
    <citation type="journal article" date="2010" name="Stand. Genomic Sci.">
        <title>Complete genome sequence of Methanoplanus petrolearius type strain (SEBR 4847).</title>
        <authorList>
            <person name="Brambilla E."/>
            <person name="Djao O.D."/>
            <person name="Daligault H."/>
            <person name="Lapidus A."/>
            <person name="Lucas S."/>
            <person name="Hammon N."/>
            <person name="Nolan M."/>
            <person name="Tice H."/>
            <person name="Cheng J.F."/>
            <person name="Han C."/>
            <person name="Tapia R."/>
            <person name="Goodwin L."/>
            <person name="Pitluck S."/>
            <person name="Liolios K."/>
            <person name="Ivanova N."/>
            <person name="Mavromatis K."/>
            <person name="Mikhailova N."/>
            <person name="Pati A."/>
            <person name="Chen A."/>
            <person name="Palaniappan K."/>
            <person name="Land M."/>
            <person name="Hauser L."/>
            <person name="Chang Y.J."/>
            <person name="Jeffries C.D."/>
            <person name="Rohde M."/>
            <person name="Spring S."/>
            <person name="Sikorski J."/>
            <person name="Goker M."/>
            <person name="Woyke T."/>
            <person name="Bristow J."/>
            <person name="Eisen J.A."/>
            <person name="Markowitz V."/>
            <person name="Hugenholtz P."/>
            <person name="Kyrpides N.C."/>
            <person name="Klenk H.P."/>
        </authorList>
    </citation>
    <scope>NUCLEOTIDE SEQUENCE [LARGE SCALE GENOMIC DNA]</scope>
    <source>
        <strain evidence="4">DSM 11571 / OCM 486 / SEBR 4847</strain>
    </source>
</reference>
<dbReference type="PANTHER" id="PTHR42856:SF1">
    <property type="entry name" value="ACYL-COENZYME A THIOESTERASE PAAI"/>
    <property type="match status" value="1"/>
</dbReference>
<dbReference type="Gene3D" id="3.10.129.10">
    <property type="entry name" value="Hotdog Thioesterase"/>
    <property type="match status" value="1"/>
</dbReference>
<dbReference type="InterPro" id="IPR003736">
    <property type="entry name" value="PAAI_dom"/>
</dbReference>
<sequence>MLFCVIILDSKVEYLFSMTYIEDLESIGRKANPYFCLMGIDPVTYGDGRAELTMEVRPDMLNGVGWMQGGVYVSLIDEAMALAMMTALGEGEGIATVSETTQFIKGVREGRINARAHVVRAGRKIIFAEGFAFADGKEDEVLARTTASFSRITPK</sequence>
<dbReference type="AlphaFoldDB" id="E1RDU9"/>
<dbReference type="Proteomes" id="UP000006565">
    <property type="component" value="Chromosome"/>
</dbReference>
<dbReference type="InterPro" id="IPR006683">
    <property type="entry name" value="Thioestr_dom"/>
</dbReference>
<dbReference type="SUPFAM" id="SSF54637">
    <property type="entry name" value="Thioesterase/thiol ester dehydrase-isomerase"/>
    <property type="match status" value="1"/>
</dbReference>
<dbReference type="GO" id="GO:0016289">
    <property type="term" value="F:acyl-CoA hydrolase activity"/>
    <property type="evidence" value="ECO:0007669"/>
    <property type="project" value="TreeGrafter"/>
</dbReference>
<dbReference type="KEGG" id="mpi:Mpet_2389"/>
<proteinExistence type="predicted"/>
<dbReference type="Pfam" id="PF03061">
    <property type="entry name" value="4HBT"/>
    <property type="match status" value="1"/>
</dbReference>
<dbReference type="InterPro" id="IPR052723">
    <property type="entry name" value="Acyl-CoA_thioesterase_PaaI"/>
</dbReference>
<dbReference type="PANTHER" id="PTHR42856">
    <property type="entry name" value="ACYL-COENZYME A THIOESTERASE PAAI"/>
    <property type="match status" value="1"/>
</dbReference>
<feature type="domain" description="Thioesterase" evidence="2">
    <location>
        <begin position="69"/>
        <end position="136"/>
    </location>
</feature>
<evidence type="ECO:0000313" key="4">
    <source>
        <dbReference type="Proteomes" id="UP000006565"/>
    </source>
</evidence>
<gene>
    <name evidence="3" type="ordered locus">Mpet_2389</name>
</gene>
<dbReference type="STRING" id="679926.Mpet_2389"/>
<keyword evidence="1" id="KW-0378">Hydrolase</keyword>
<dbReference type="InterPro" id="IPR029069">
    <property type="entry name" value="HotDog_dom_sf"/>
</dbReference>
<name>E1RDU9_METP4</name>
<protein>
    <submittedName>
        <fullName evidence="3">Thioesterase superfamily protein</fullName>
    </submittedName>
</protein>
<organism evidence="3 4">
    <name type="scientific">Methanolacinia petrolearia (strain DSM 11571 / OCM 486 / SEBR 4847)</name>
    <name type="common">Methanoplanus petrolearius</name>
    <dbReference type="NCBI Taxonomy" id="679926"/>
    <lineage>
        <taxon>Archaea</taxon>
        <taxon>Methanobacteriati</taxon>
        <taxon>Methanobacteriota</taxon>
        <taxon>Stenosarchaea group</taxon>
        <taxon>Methanomicrobia</taxon>
        <taxon>Methanomicrobiales</taxon>
        <taxon>Methanomicrobiaceae</taxon>
        <taxon>Methanolacinia</taxon>
    </lineage>
</organism>
<dbReference type="eggNOG" id="arCOG00777">
    <property type="taxonomic scope" value="Archaea"/>
</dbReference>
<dbReference type="EMBL" id="CP002117">
    <property type="protein sequence ID" value="ADN37136.1"/>
    <property type="molecule type" value="Genomic_DNA"/>
</dbReference>
<dbReference type="HOGENOM" id="CLU_089876_3_3_2"/>
<keyword evidence="4" id="KW-1185">Reference proteome</keyword>
<evidence type="ECO:0000256" key="1">
    <source>
        <dbReference type="ARBA" id="ARBA00022801"/>
    </source>
</evidence>
<dbReference type="CDD" id="cd03443">
    <property type="entry name" value="PaaI_thioesterase"/>
    <property type="match status" value="1"/>
</dbReference>
<evidence type="ECO:0000313" key="3">
    <source>
        <dbReference type="EMBL" id="ADN37136.1"/>
    </source>
</evidence>
<dbReference type="NCBIfam" id="TIGR00369">
    <property type="entry name" value="unchar_dom_1"/>
    <property type="match status" value="1"/>
</dbReference>